<evidence type="ECO:0000313" key="1">
    <source>
        <dbReference type="EMBL" id="RFC53085.1"/>
    </source>
</evidence>
<comment type="caution">
    <text evidence="1">The sequence shown here is derived from an EMBL/GenBank/DDBJ whole genome shotgun (WGS) entry which is preliminary data.</text>
</comment>
<sequence>MTKIITILSFILTINAFGQEVNYEMKAIEYYINNIESDSTFHQGCDCVYHDYDTEKKLTVYDSSYLEINPRIAFNKLQFEWTDSLLWTNLKTENIQIQNDQKLNRIQLTKDFKDFDPNHYLIRFSERLEYKTWTIIEFNIKGEKICSGINYFFLFNEMGQVENCKMIIWCDSPG</sequence>
<keyword evidence="2" id="KW-1185">Reference proteome</keyword>
<gene>
    <name evidence="1" type="ORF">DXU93_14895</name>
</gene>
<dbReference type="AlphaFoldDB" id="A0A3E1EU64"/>
<dbReference type="Proteomes" id="UP000257127">
    <property type="component" value="Unassembled WGS sequence"/>
</dbReference>
<accession>A0A3E1EU64</accession>
<protein>
    <submittedName>
        <fullName evidence="1">Uncharacterized protein</fullName>
    </submittedName>
</protein>
<name>A0A3E1EU64_9FLAO</name>
<reference evidence="1 2" key="1">
    <citation type="submission" date="2018-08" db="EMBL/GenBank/DDBJ databases">
        <title>The draft genome squence of Brumimicrobium sp. N62.</title>
        <authorList>
            <person name="Du Z.-J."/>
            <person name="Luo H.-R."/>
        </authorList>
    </citation>
    <scope>NUCLEOTIDE SEQUENCE [LARGE SCALE GENOMIC DNA]</scope>
    <source>
        <strain evidence="1 2">N62</strain>
    </source>
</reference>
<organism evidence="1 2">
    <name type="scientific">Brumimicrobium aurantiacum</name>
    <dbReference type="NCBI Taxonomy" id="1737063"/>
    <lineage>
        <taxon>Bacteria</taxon>
        <taxon>Pseudomonadati</taxon>
        <taxon>Bacteroidota</taxon>
        <taxon>Flavobacteriia</taxon>
        <taxon>Flavobacteriales</taxon>
        <taxon>Crocinitomicaceae</taxon>
        <taxon>Brumimicrobium</taxon>
    </lineage>
</organism>
<dbReference type="RefSeq" id="WP_116882097.1">
    <property type="nucleotide sequence ID" value="NZ_QURB01000019.1"/>
</dbReference>
<evidence type="ECO:0000313" key="2">
    <source>
        <dbReference type="Proteomes" id="UP000257127"/>
    </source>
</evidence>
<dbReference type="EMBL" id="QURB01000019">
    <property type="protein sequence ID" value="RFC53085.1"/>
    <property type="molecule type" value="Genomic_DNA"/>
</dbReference>
<proteinExistence type="predicted"/>